<reference evidence="1 2" key="1">
    <citation type="journal article" date="2023" name="ACS Omega">
        <title>Identification of the Neoaspergillic Acid Biosynthesis Gene Cluster by Establishing an In Vitro CRISPR-Ribonucleoprotein Genetic System in Aspergillus melleus.</title>
        <authorList>
            <person name="Yuan B."/>
            <person name="Grau M.F."/>
            <person name="Murata R.M."/>
            <person name="Torok T."/>
            <person name="Venkateswaran K."/>
            <person name="Stajich J.E."/>
            <person name="Wang C.C.C."/>
        </authorList>
    </citation>
    <scope>NUCLEOTIDE SEQUENCE [LARGE SCALE GENOMIC DNA]</scope>
    <source>
        <strain evidence="1 2">IMV 1140</strain>
    </source>
</reference>
<dbReference type="EMBL" id="JAOPJF010000144">
    <property type="protein sequence ID" value="KAK1138519.1"/>
    <property type="molecule type" value="Genomic_DNA"/>
</dbReference>
<keyword evidence="2" id="KW-1185">Reference proteome</keyword>
<accession>A0ACC3ALY4</accession>
<organism evidence="1 2">
    <name type="scientific">Aspergillus melleus</name>
    <dbReference type="NCBI Taxonomy" id="138277"/>
    <lineage>
        <taxon>Eukaryota</taxon>
        <taxon>Fungi</taxon>
        <taxon>Dikarya</taxon>
        <taxon>Ascomycota</taxon>
        <taxon>Pezizomycotina</taxon>
        <taxon>Eurotiomycetes</taxon>
        <taxon>Eurotiomycetidae</taxon>
        <taxon>Eurotiales</taxon>
        <taxon>Aspergillaceae</taxon>
        <taxon>Aspergillus</taxon>
        <taxon>Aspergillus subgen. Circumdati</taxon>
    </lineage>
</organism>
<dbReference type="Proteomes" id="UP001177260">
    <property type="component" value="Unassembled WGS sequence"/>
</dbReference>
<sequence length="659" mass="72226">MFPPLGLFRDIPCPQGEQCSLLACLFSHPPPNTNAGDQKNTIALDVHATYDESPVQDTPAPKKPRLQVTTEPSQAYPRSSSSSRTQPTAQGTPLANAARKSSQPATQKPSQLQSVARQVSPPPPPPPSRSKSTSNPRDVPSAEKPKAAFPPRHAPRESLNPRMLTKSPASHGVRLAILKKLHAAMTSLNSKMARQKEGPEDYLMLTPNELITMALDEEENVAKDNASIYSNVIKLRIVKLSKMSQDDWIKEVKSHLNQRYYKIPSNTSEPKKPKTLTTGLRIPEEIALAKKLVKSLEGLEEFGYVIKAPTTQEVENARKGVVESKGWEKCDRCSGRFQVFPGRREDGSLTTGGNCTYHSGKPVYPPKRPTDHITGPREAYFSCCNETIGTSSGCTKGQTHVYKVTESKRLASILQFETTPVQPEREPQPPVSFDCEMGYTTLGLELIRMTAVSWPEGKQLLDVLVRPMGEVLDLNSRFSGVFPEHYTQAIPYGTLPPNTDSATKEGGDIEPAPLQVVESPAAARALLFQFLQPDTPLIGHAIDNDLNACRIIHPTVIDTVLLYPHPRGLPIRMSLKVLCKKHLDRDIQTGGDQGHDSKEDAVATGDLVRVKAAGTWTLLKSKRWVFKDDRLVPPPGTPEDAAGDLILGRGAGQKRTSSG</sequence>
<keyword evidence="1" id="KW-0269">Exonuclease</keyword>
<comment type="caution">
    <text evidence="1">The sequence shown here is derived from an EMBL/GenBank/DDBJ whole genome shotgun (WGS) entry which is preliminary data.</text>
</comment>
<proteinExistence type="predicted"/>
<gene>
    <name evidence="1" type="primary">REX3</name>
    <name evidence="1" type="ORF">N8T08_002436</name>
</gene>
<keyword evidence="1" id="KW-0378">Hydrolase</keyword>
<name>A0ACC3ALY4_9EURO</name>
<keyword evidence="1" id="KW-0540">Nuclease</keyword>
<protein>
    <submittedName>
        <fullName evidence="1">RNA exonuclease 3</fullName>
    </submittedName>
</protein>
<evidence type="ECO:0000313" key="2">
    <source>
        <dbReference type="Proteomes" id="UP001177260"/>
    </source>
</evidence>
<evidence type="ECO:0000313" key="1">
    <source>
        <dbReference type="EMBL" id="KAK1138519.1"/>
    </source>
</evidence>